<evidence type="ECO:0000256" key="8">
    <source>
        <dbReference type="ARBA" id="ARBA00022679"/>
    </source>
</evidence>
<dbReference type="InterPro" id="IPR004167">
    <property type="entry name" value="PSBD"/>
</dbReference>
<keyword evidence="17 19" id="KW-0012">Acyltransferase</keyword>
<dbReference type="GO" id="GO:0019432">
    <property type="term" value="P:triglyceride biosynthetic process"/>
    <property type="evidence" value="ECO:0007669"/>
    <property type="project" value="UniProtKB-UniRule"/>
</dbReference>
<comment type="caution">
    <text evidence="23">The sequence shown here is derived from an EMBL/GenBank/DDBJ whole genome shotgun (WGS) entry which is preliminary data.</text>
</comment>
<evidence type="ECO:0000256" key="18">
    <source>
        <dbReference type="ARBA" id="ARBA00048109"/>
    </source>
</evidence>
<dbReference type="InterPro" id="IPR000089">
    <property type="entry name" value="Biotin_lipoyl"/>
</dbReference>
<sequence>MWSRWLRKLSYWRWLADYFPMQLVKTSELDPRKNYVFGYHPHGIISLGAFTCFGTEARDFSKLFPGINVRVLTLTTNFFMPLFRDLLLNLGFCSVTRRSCENILSSGPGNSILIVPGGAAESLYAFPGVYDLVLKKRLGFIKVAVRHGASLVPVIAFGENGRGVFQYSYGILPHRRHLTVCVGEPIEVEKLENPTSEQLLSYQKKYLDGLENLFNKQKELYAPNRKGELTFCDHDFPTHSVLTMPALSPTMTQGALGTWHKKIGDEIVPGDVLVEIETDKAQMDFECQEEGFLAKIFIEGGTKDVPVNKPIGILCESKDDVAAFESFTLDNLSPAEGSKESESSKKNEGQKKEQPSPKEKETLSKDSVTKEDSEGDNVEVGKKGSVRIFASPAAKALAAEKGYEISAIKGTGPDGRIVKADVESYKPSSTPQKAKEAPTAKAPSAKAPAGVSYQDVPISNLRRVIAQRLSESKVRTLNIVVLLKSFKSPQFLTTI</sequence>
<evidence type="ECO:0000256" key="2">
    <source>
        <dbReference type="ARBA" id="ARBA00004771"/>
    </source>
</evidence>
<dbReference type="InterPro" id="IPR003016">
    <property type="entry name" value="2-oxoA_DH_lipoyl-BS"/>
</dbReference>
<proteinExistence type="inferred from homology"/>
<evidence type="ECO:0000256" key="6">
    <source>
        <dbReference type="ARBA" id="ARBA00013244"/>
    </source>
</evidence>
<evidence type="ECO:0000259" key="21">
    <source>
        <dbReference type="PROSITE" id="PS50968"/>
    </source>
</evidence>
<evidence type="ECO:0000256" key="12">
    <source>
        <dbReference type="ARBA" id="ARBA00022824"/>
    </source>
</evidence>
<keyword evidence="14" id="KW-1133">Transmembrane helix</keyword>
<keyword evidence="12 19" id="KW-0256">Endoplasmic reticulum</keyword>
<evidence type="ECO:0000256" key="4">
    <source>
        <dbReference type="ARBA" id="ARBA00005420"/>
    </source>
</evidence>
<dbReference type="GO" id="GO:0005789">
    <property type="term" value="C:endoplasmic reticulum membrane"/>
    <property type="evidence" value="ECO:0007669"/>
    <property type="project" value="UniProtKB-SubCell"/>
</dbReference>
<evidence type="ECO:0000256" key="5">
    <source>
        <dbReference type="ARBA" id="ARBA00007317"/>
    </source>
</evidence>
<evidence type="ECO:0000256" key="7">
    <source>
        <dbReference type="ARBA" id="ARBA00022516"/>
    </source>
</evidence>
<dbReference type="Gene3D" id="2.40.50.100">
    <property type="match status" value="1"/>
</dbReference>
<dbReference type="PROSITE" id="PS50968">
    <property type="entry name" value="BIOTINYL_LIPOYL"/>
    <property type="match status" value="1"/>
</dbReference>
<comment type="subcellular location">
    <subcellularLocation>
        <location evidence="1 19">Endoplasmic reticulum membrane</location>
        <topology evidence="1 19">Multi-pass membrane protein</topology>
    </subcellularLocation>
</comment>
<dbReference type="PANTHER" id="PTHR12317">
    <property type="entry name" value="DIACYLGLYCEROL O-ACYLTRANSFERASE"/>
    <property type="match status" value="1"/>
</dbReference>
<keyword evidence="9" id="KW-0812">Transmembrane</keyword>
<dbReference type="PROSITE" id="PS51826">
    <property type="entry name" value="PSBD"/>
    <property type="match status" value="1"/>
</dbReference>
<protein>
    <recommendedName>
        <fullName evidence="6 19">Diacylglycerol O-acyltransferase</fullName>
        <ecNumber evidence="6 19">2.3.1.20</ecNumber>
    </recommendedName>
</protein>
<dbReference type="FunFam" id="2.40.50.100:FF:000010">
    <property type="entry name" value="Acetyltransferase component of pyruvate dehydrogenase complex"/>
    <property type="match status" value="1"/>
</dbReference>
<keyword evidence="7 19" id="KW-0444">Lipid biosynthesis</keyword>
<evidence type="ECO:0000256" key="3">
    <source>
        <dbReference type="ARBA" id="ARBA00005189"/>
    </source>
</evidence>
<dbReference type="PANTHER" id="PTHR12317:SF0">
    <property type="entry name" value="ACYLTRANSFERASE"/>
    <property type="match status" value="1"/>
</dbReference>
<evidence type="ECO:0000256" key="17">
    <source>
        <dbReference type="ARBA" id="ARBA00023315"/>
    </source>
</evidence>
<reference evidence="23" key="1">
    <citation type="submission" date="2020-05" db="EMBL/GenBank/DDBJ databases">
        <title>Phylogenomic resolution of chytrid fungi.</title>
        <authorList>
            <person name="Stajich J.E."/>
            <person name="Amses K."/>
            <person name="Simmons R."/>
            <person name="Seto K."/>
            <person name="Myers J."/>
            <person name="Bonds A."/>
            <person name="Quandt C.A."/>
            <person name="Barry K."/>
            <person name="Liu P."/>
            <person name="Grigoriev I."/>
            <person name="Longcore J.E."/>
            <person name="James T.Y."/>
        </authorList>
    </citation>
    <scope>NUCLEOTIDE SEQUENCE</scope>
    <source>
        <strain evidence="23">JEL0476</strain>
    </source>
</reference>
<comment type="pathway">
    <text evidence="3">Lipid metabolism.</text>
</comment>
<dbReference type="GO" id="GO:0045333">
    <property type="term" value="P:cellular respiration"/>
    <property type="evidence" value="ECO:0007669"/>
    <property type="project" value="UniProtKB-ARBA"/>
</dbReference>
<evidence type="ECO:0000256" key="9">
    <source>
        <dbReference type="ARBA" id="ARBA00022692"/>
    </source>
</evidence>
<keyword evidence="13" id="KW-0809">Transit peptide</keyword>
<accession>A0AAD5XXB1</accession>
<evidence type="ECO:0000256" key="10">
    <source>
        <dbReference type="ARBA" id="ARBA00022798"/>
    </source>
</evidence>
<gene>
    <name evidence="23" type="primary">DGA1_1</name>
    <name evidence="23" type="ORF">HK099_000846</name>
</gene>
<dbReference type="SUPFAM" id="SSF51230">
    <property type="entry name" value="Single hybrid motif"/>
    <property type="match status" value="1"/>
</dbReference>
<evidence type="ECO:0000256" key="11">
    <source>
        <dbReference type="ARBA" id="ARBA00022823"/>
    </source>
</evidence>
<dbReference type="CDD" id="cd06849">
    <property type="entry name" value="lipoyl_domain"/>
    <property type="match status" value="1"/>
</dbReference>
<evidence type="ECO:0000313" key="24">
    <source>
        <dbReference type="Proteomes" id="UP001211065"/>
    </source>
</evidence>
<dbReference type="PROSITE" id="PS00189">
    <property type="entry name" value="LIPOYL"/>
    <property type="match status" value="1"/>
</dbReference>
<comment type="similarity">
    <text evidence="4 19">Belongs to the diacylglycerol acyltransferase family.</text>
</comment>
<keyword evidence="24" id="KW-1185">Reference proteome</keyword>
<evidence type="ECO:0000256" key="20">
    <source>
        <dbReference type="SAM" id="MobiDB-lite"/>
    </source>
</evidence>
<comment type="function">
    <text evidence="19">Catalyzes the terminal and only committed step in triacylglycerol synthesis by using diacylglycerol and fatty acyl CoA as substrates.</text>
</comment>
<keyword evidence="8" id="KW-0808">Transferase</keyword>
<keyword evidence="11" id="KW-0450">Lipoyl</keyword>
<evidence type="ECO:0000256" key="15">
    <source>
        <dbReference type="ARBA" id="ARBA00023098"/>
    </source>
</evidence>
<comment type="similarity">
    <text evidence="5">Belongs to the 2-oxoacid dehydrogenase family.</text>
</comment>
<name>A0AAD5XXB1_9FUNG</name>
<evidence type="ECO:0000256" key="19">
    <source>
        <dbReference type="RuleBase" id="RU367023"/>
    </source>
</evidence>
<keyword evidence="16" id="KW-0472">Membrane</keyword>
<dbReference type="EC" id="2.3.1.20" evidence="6 19"/>
<evidence type="ECO:0000256" key="1">
    <source>
        <dbReference type="ARBA" id="ARBA00004477"/>
    </source>
</evidence>
<dbReference type="InterPro" id="IPR011053">
    <property type="entry name" value="Single_hybrid_motif"/>
</dbReference>
<evidence type="ECO:0000313" key="23">
    <source>
        <dbReference type="EMBL" id="KAJ3223671.1"/>
    </source>
</evidence>
<comment type="catalytic activity">
    <reaction evidence="18 19">
        <text>an acyl-CoA + a 1,2-diacyl-sn-glycerol = a triacyl-sn-glycerol + CoA</text>
        <dbReference type="Rhea" id="RHEA:10868"/>
        <dbReference type="ChEBI" id="CHEBI:17815"/>
        <dbReference type="ChEBI" id="CHEBI:57287"/>
        <dbReference type="ChEBI" id="CHEBI:58342"/>
        <dbReference type="ChEBI" id="CHEBI:64615"/>
        <dbReference type="EC" id="2.3.1.20"/>
    </reaction>
</comment>
<feature type="region of interest" description="Disordered" evidence="20">
    <location>
        <begin position="332"/>
        <end position="379"/>
    </location>
</feature>
<evidence type="ECO:0000259" key="22">
    <source>
        <dbReference type="PROSITE" id="PS51826"/>
    </source>
</evidence>
<feature type="compositionally biased region" description="Basic and acidic residues" evidence="20">
    <location>
        <begin position="337"/>
        <end position="372"/>
    </location>
</feature>
<feature type="compositionally biased region" description="Low complexity" evidence="20">
    <location>
        <begin position="439"/>
        <end position="448"/>
    </location>
</feature>
<dbReference type="EMBL" id="JADGJW010000121">
    <property type="protein sequence ID" value="KAJ3223671.1"/>
    <property type="molecule type" value="Genomic_DNA"/>
</dbReference>
<organism evidence="23 24">
    <name type="scientific">Clydaea vesicula</name>
    <dbReference type="NCBI Taxonomy" id="447962"/>
    <lineage>
        <taxon>Eukaryota</taxon>
        <taxon>Fungi</taxon>
        <taxon>Fungi incertae sedis</taxon>
        <taxon>Chytridiomycota</taxon>
        <taxon>Chytridiomycota incertae sedis</taxon>
        <taxon>Chytridiomycetes</taxon>
        <taxon>Lobulomycetales</taxon>
        <taxon>Lobulomycetaceae</taxon>
        <taxon>Clydaea</taxon>
    </lineage>
</organism>
<feature type="domain" description="Lipoyl-binding" evidence="21">
    <location>
        <begin position="239"/>
        <end position="318"/>
    </location>
</feature>
<evidence type="ECO:0000256" key="13">
    <source>
        <dbReference type="ARBA" id="ARBA00022946"/>
    </source>
</evidence>
<dbReference type="AlphaFoldDB" id="A0AAD5XXB1"/>
<evidence type="ECO:0000256" key="16">
    <source>
        <dbReference type="ARBA" id="ARBA00023136"/>
    </source>
</evidence>
<dbReference type="Pfam" id="PF00364">
    <property type="entry name" value="Biotin_lipoyl"/>
    <property type="match status" value="1"/>
</dbReference>
<dbReference type="Gene3D" id="4.10.320.10">
    <property type="entry name" value="E3-binding domain"/>
    <property type="match status" value="1"/>
</dbReference>
<dbReference type="InterPro" id="IPR007130">
    <property type="entry name" value="DAGAT"/>
</dbReference>
<dbReference type="InterPro" id="IPR036625">
    <property type="entry name" value="E3-bd_dom_sf"/>
</dbReference>
<feature type="region of interest" description="Disordered" evidence="20">
    <location>
        <begin position="424"/>
        <end position="448"/>
    </location>
</feature>
<keyword evidence="10" id="KW-0319">Glycerol metabolism</keyword>
<dbReference type="GO" id="GO:0006071">
    <property type="term" value="P:glycerol metabolic process"/>
    <property type="evidence" value="ECO:0007669"/>
    <property type="project" value="UniProtKB-UniRule"/>
</dbReference>
<dbReference type="CDD" id="cd07987">
    <property type="entry name" value="LPLAT_MGAT-like"/>
    <property type="match status" value="1"/>
</dbReference>
<evidence type="ECO:0000256" key="14">
    <source>
        <dbReference type="ARBA" id="ARBA00022989"/>
    </source>
</evidence>
<dbReference type="Proteomes" id="UP001211065">
    <property type="component" value="Unassembled WGS sequence"/>
</dbReference>
<keyword evidence="15 19" id="KW-0443">Lipid metabolism</keyword>
<dbReference type="Pfam" id="PF03982">
    <property type="entry name" value="DAGAT"/>
    <property type="match status" value="2"/>
</dbReference>
<dbReference type="Pfam" id="PF02817">
    <property type="entry name" value="E3_binding"/>
    <property type="match status" value="1"/>
</dbReference>
<feature type="domain" description="Peripheral subunit-binding (PSBD)" evidence="22">
    <location>
        <begin position="389"/>
        <end position="426"/>
    </location>
</feature>
<dbReference type="GO" id="GO:0004144">
    <property type="term" value="F:diacylglycerol O-acyltransferase activity"/>
    <property type="evidence" value="ECO:0007669"/>
    <property type="project" value="UniProtKB-UniRule"/>
</dbReference>
<dbReference type="SUPFAM" id="SSF47005">
    <property type="entry name" value="Peripheral subunit-binding domain of 2-oxo acid dehydrogenase complex"/>
    <property type="match status" value="1"/>
</dbReference>
<comment type="pathway">
    <text evidence="2 19">Glycerolipid metabolism; triacylglycerol biosynthesis.</text>
</comment>